<gene>
    <name evidence="2" type="ORF">AK812_SmicGene41251</name>
</gene>
<dbReference type="Proteomes" id="UP000186817">
    <property type="component" value="Unassembled WGS sequence"/>
</dbReference>
<dbReference type="AlphaFoldDB" id="A0A1Q9C6L4"/>
<evidence type="ECO:0000313" key="3">
    <source>
        <dbReference type="Proteomes" id="UP000186817"/>
    </source>
</evidence>
<accession>A0A1Q9C6L4</accession>
<reference evidence="2 3" key="1">
    <citation type="submission" date="2016-02" db="EMBL/GenBank/DDBJ databases">
        <title>Genome analysis of coral dinoflagellate symbionts highlights evolutionary adaptations to a symbiotic lifestyle.</title>
        <authorList>
            <person name="Aranda M."/>
            <person name="Li Y."/>
            <person name="Liew Y.J."/>
            <person name="Baumgarten S."/>
            <person name="Simakov O."/>
            <person name="Wilson M."/>
            <person name="Piel J."/>
            <person name="Ashoor H."/>
            <person name="Bougouffa S."/>
            <person name="Bajic V.B."/>
            <person name="Ryu T."/>
            <person name="Ravasi T."/>
            <person name="Bayer T."/>
            <person name="Micklem G."/>
            <person name="Kim H."/>
            <person name="Bhak J."/>
            <person name="Lajeunesse T.C."/>
            <person name="Voolstra C.R."/>
        </authorList>
    </citation>
    <scope>NUCLEOTIDE SEQUENCE [LARGE SCALE GENOMIC DNA]</scope>
    <source>
        <strain evidence="2 3">CCMP2467</strain>
    </source>
</reference>
<feature type="compositionally biased region" description="Basic and acidic residues" evidence="1">
    <location>
        <begin position="200"/>
        <end position="223"/>
    </location>
</feature>
<sequence>MVATLDFSDDMAELTVELKKAGKLDDEKPKGIAAREAAEVAARQGVADEKRMPNIWNNPFPEWSLETGGSMFFIPDAERYAWSPSLPPPPPPSMLGRRRLRLKPRLPLTLSNHRYKDEHPNIWPPDQFSPTQDHYKSFEQKLLTYDLYKGCVESLAKMPRQEFAKDDYRHRLKFGSFMESALRGSVAWRNWRRRESRKRKNEEQRKQKEREAEARRKLEKERKQKLAEEALRLAQDDDD</sequence>
<evidence type="ECO:0000313" key="2">
    <source>
        <dbReference type="EMBL" id="OLP78559.1"/>
    </source>
</evidence>
<keyword evidence="3" id="KW-1185">Reference proteome</keyword>
<protein>
    <submittedName>
        <fullName evidence="2">Uncharacterized protein</fullName>
    </submittedName>
</protein>
<name>A0A1Q9C6L4_SYMMI</name>
<dbReference type="OrthoDB" id="10646439at2759"/>
<proteinExistence type="predicted"/>
<dbReference type="EMBL" id="LSRX01001595">
    <property type="protein sequence ID" value="OLP78559.1"/>
    <property type="molecule type" value="Genomic_DNA"/>
</dbReference>
<comment type="caution">
    <text evidence="2">The sequence shown here is derived from an EMBL/GenBank/DDBJ whole genome shotgun (WGS) entry which is preliminary data.</text>
</comment>
<evidence type="ECO:0000256" key="1">
    <source>
        <dbReference type="SAM" id="MobiDB-lite"/>
    </source>
</evidence>
<organism evidence="2 3">
    <name type="scientific">Symbiodinium microadriaticum</name>
    <name type="common">Dinoflagellate</name>
    <name type="synonym">Zooxanthella microadriatica</name>
    <dbReference type="NCBI Taxonomy" id="2951"/>
    <lineage>
        <taxon>Eukaryota</taxon>
        <taxon>Sar</taxon>
        <taxon>Alveolata</taxon>
        <taxon>Dinophyceae</taxon>
        <taxon>Suessiales</taxon>
        <taxon>Symbiodiniaceae</taxon>
        <taxon>Symbiodinium</taxon>
    </lineage>
</organism>
<feature type="region of interest" description="Disordered" evidence="1">
    <location>
        <begin position="193"/>
        <end position="223"/>
    </location>
</feature>